<proteinExistence type="predicted"/>
<keyword evidence="2" id="KW-1185">Reference proteome</keyword>
<reference evidence="1" key="1">
    <citation type="journal article" date="2020" name="Fungal Divers.">
        <title>Resolving the Mortierellaceae phylogeny through synthesis of multi-gene phylogenetics and phylogenomics.</title>
        <authorList>
            <person name="Vandepol N."/>
            <person name="Liber J."/>
            <person name="Desiro A."/>
            <person name="Na H."/>
            <person name="Kennedy M."/>
            <person name="Barry K."/>
            <person name="Grigoriev I.V."/>
            <person name="Miller A.N."/>
            <person name="O'Donnell K."/>
            <person name="Stajich J.E."/>
            <person name="Bonito G."/>
        </authorList>
    </citation>
    <scope>NUCLEOTIDE SEQUENCE</scope>
    <source>
        <strain evidence="1">NRRL 2769</strain>
    </source>
</reference>
<dbReference type="EMBL" id="JAAAID010000923">
    <property type="protein sequence ID" value="KAG0012867.1"/>
    <property type="molecule type" value="Genomic_DNA"/>
</dbReference>
<evidence type="ECO:0000313" key="1">
    <source>
        <dbReference type="EMBL" id="KAG0012867.1"/>
    </source>
</evidence>
<accession>A0A9P6MTD3</accession>
<protein>
    <submittedName>
        <fullName evidence="1">Uncharacterized protein</fullName>
    </submittedName>
</protein>
<evidence type="ECO:0000313" key="2">
    <source>
        <dbReference type="Proteomes" id="UP000703661"/>
    </source>
</evidence>
<feature type="non-terminal residue" evidence="1">
    <location>
        <position position="1"/>
    </location>
</feature>
<dbReference type="Proteomes" id="UP000703661">
    <property type="component" value="Unassembled WGS sequence"/>
</dbReference>
<comment type="caution">
    <text evidence="1">The sequence shown here is derived from an EMBL/GenBank/DDBJ whole genome shotgun (WGS) entry which is preliminary data.</text>
</comment>
<organism evidence="1 2">
    <name type="scientific">Entomortierella chlamydospora</name>
    <dbReference type="NCBI Taxonomy" id="101097"/>
    <lineage>
        <taxon>Eukaryota</taxon>
        <taxon>Fungi</taxon>
        <taxon>Fungi incertae sedis</taxon>
        <taxon>Mucoromycota</taxon>
        <taxon>Mortierellomycotina</taxon>
        <taxon>Mortierellomycetes</taxon>
        <taxon>Mortierellales</taxon>
        <taxon>Mortierellaceae</taxon>
        <taxon>Entomortierella</taxon>
    </lineage>
</organism>
<dbReference type="AlphaFoldDB" id="A0A9P6MTD3"/>
<gene>
    <name evidence="1" type="ORF">BGZ80_011458</name>
</gene>
<name>A0A9P6MTD3_9FUNG</name>
<sequence length="171" mass="17919">VESSTFDGVAGITESLKGSVGECEETELTALPVANLTEFGAKTTCAAALIRTSSAITVTTDSTASATVAPLGLSYTTEMANAPEPTSELNARVNAVKAAARILIAAEESQPQVNANGVVQATRYPPKKSQVSDGAVLDDQNDDIEPGVDMEHHMPVKGLKKRWEEIYSLGI</sequence>